<dbReference type="Proteomes" id="UP001595912">
    <property type="component" value="Unassembled WGS sequence"/>
</dbReference>
<feature type="transmembrane region" description="Helical" evidence="6">
    <location>
        <begin position="425"/>
        <end position="444"/>
    </location>
</feature>
<reference evidence="9" key="1">
    <citation type="journal article" date="2019" name="Int. J. Syst. Evol. Microbiol.">
        <title>The Global Catalogue of Microorganisms (GCM) 10K type strain sequencing project: providing services to taxonomists for standard genome sequencing and annotation.</title>
        <authorList>
            <consortium name="The Broad Institute Genomics Platform"/>
            <consortium name="The Broad Institute Genome Sequencing Center for Infectious Disease"/>
            <person name="Wu L."/>
            <person name="Ma J."/>
        </authorList>
    </citation>
    <scope>NUCLEOTIDE SEQUENCE [LARGE SCALE GENOMIC DNA]</scope>
    <source>
        <strain evidence="9">CGMCC 4.7152</strain>
    </source>
</reference>
<dbReference type="RefSeq" id="WP_380128778.1">
    <property type="nucleotide sequence ID" value="NZ_JBHSIU010000130.1"/>
</dbReference>
<dbReference type="InterPro" id="IPR020846">
    <property type="entry name" value="MFS_dom"/>
</dbReference>
<keyword evidence="9" id="KW-1185">Reference proteome</keyword>
<keyword evidence="3 6" id="KW-0812">Transmembrane</keyword>
<name>A0ABV9WI03_9ACTN</name>
<evidence type="ECO:0000259" key="7">
    <source>
        <dbReference type="PROSITE" id="PS50850"/>
    </source>
</evidence>
<evidence type="ECO:0000313" key="8">
    <source>
        <dbReference type="EMBL" id="MFC5008128.1"/>
    </source>
</evidence>
<feature type="transmembrane region" description="Helical" evidence="6">
    <location>
        <begin position="390"/>
        <end position="413"/>
    </location>
</feature>
<feature type="transmembrane region" description="Helical" evidence="6">
    <location>
        <begin position="294"/>
        <end position="319"/>
    </location>
</feature>
<organism evidence="8 9">
    <name type="scientific">Dactylosporangium cerinum</name>
    <dbReference type="NCBI Taxonomy" id="1434730"/>
    <lineage>
        <taxon>Bacteria</taxon>
        <taxon>Bacillati</taxon>
        <taxon>Actinomycetota</taxon>
        <taxon>Actinomycetes</taxon>
        <taxon>Micromonosporales</taxon>
        <taxon>Micromonosporaceae</taxon>
        <taxon>Dactylosporangium</taxon>
    </lineage>
</organism>
<feature type="transmembrane region" description="Helical" evidence="6">
    <location>
        <begin position="331"/>
        <end position="352"/>
    </location>
</feature>
<keyword evidence="5 6" id="KW-0472">Membrane</keyword>
<protein>
    <submittedName>
        <fullName evidence="8">MFS transporter</fullName>
    </submittedName>
</protein>
<evidence type="ECO:0000256" key="3">
    <source>
        <dbReference type="ARBA" id="ARBA00022692"/>
    </source>
</evidence>
<evidence type="ECO:0000256" key="2">
    <source>
        <dbReference type="ARBA" id="ARBA00022448"/>
    </source>
</evidence>
<feature type="transmembrane region" description="Helical" evidence="6">
    <location>
        <begin position="171"/>
        <end position="190"/>
    </location>
</feature>
<evidence type="ECO:0000256" key="4">
    <source>
        <dbReference type="ARBA" id="ARBA00022989"/>
    </source>
</evidence>
<feature type="domain" description="Major facilitator superfamily (MFS) profile" evidence="7">
    <location>
        <begin position="41"/>
        <end position="446"/>
    </location>
</feature>
<dbReference type="EMBL" id="JBHSIU010000130">
    <property type="protein sequence ID" value="MFC5008128.1"/>
    <property type="molecule type" value="Genomic_DNA"/>
</dbReference>
<dbReference type="PROSITE" id="PS50850">
    <property type="entry name" value="MFS"/>
    <property type="match status" value="1"/>
</dbReference>
<dbReference type="SUPFAM" id="SSF103473">
    <property type="entry name" value="MFS general substrate transporter"/>
    <property type="match status" value="1"/>
</dbReference>
<dbReference type="Pfam" id="PF07690">
    <property type="entry name" value="MFS_1"/>
    <property type="match status" value="1"/>
</dbReference>
<feature type="transmembrane region" description="Helical" evidence="6">
    <location>
        <begin position="196"/>
        <end position="214"/>
    </location>
</feature>
<evidence type="ECO:0000256" key="5">
    <source>
        <dbReference type="ARBA" id="ARBA00023136"/>
    </source>
</evidence>
<keyword evidence="2" id="KW-0813">Transport</keyword>
<evidence type="ECO:0000256" key="6">
    <source>
        <dbReference type="SAM" id="Phobius"/>
    </source>
</evidence>
<comment type="subcellular location">
    <subcellularLocation>
        <location evidence="1">Cell membrane</location>
        <topology evidence="1">Multi-pass membrane protein</topology>
    </subcellularLocation>
</comment>
<dbReference type="Gene3D" id="1.20.1250.20">
    <property type="entry name" value="MFS general substrate transporter like domains"/>
    <property type="match status" value="1"/>
</dbReference>
<dbReference type="PANTHER" id="PTHR23505">
    <property type="entry name" value="SPINSTER"/>
    <property type="match status" value="1"/>
</dbReference>
<sequence length="464" mass="47105">MVAPVPGTDADRGKTVLVDAFAGRPPVAVRPAATAPLGWWPAICVALVAFVDRVEYNLLAGVVPQIQAEFGLSDKAVGAIPTAGAIAGVVLLLPAGRLADTGRRNWIIAAVVGVWAVLTLGTGLAGSYALLFGIRVLLGAAGQLYNPPASSLLADYFPPGGRARAFGLERLGYFVGLPVGVLVGGSLAQAVGWRDAFLVVAVPGAVIALLCLTVREPVRGLGDRIGALAAGAAEPAAAQAPAAPLPMLQQLRELVRIPTLRSVVAGLTIMFFGLGGLFFWMPTFYQRQFGLEEAAATGIAGGVGGMGIVLGVIVGGRYGDRYHGRRKGWRMVLAGTALFIGALGLAVAALVPVLPVQIAGYFVANAGFSAAIPNLTAANADVVPAFRRGLGFAVLNAVVTLGGAAGPFLVGVASDALGGSTGAGSLRGAFTVLLLPLGVGAWIIRRGGRTFDADVQRATAPDAT</sequence>
<evidence type="ECO:0000313" key="9">
    <source>
        <dbReference type="Proteomes" id="UP001595912"/>
    </source>
</evidence>
<comment type="caution">
    <text evidence="8">The sequence shown here is derived from an EMBL/GenBank/DDBJ whole genome shotgun (WGS) entry which is preliminary data.</text>
</comment>
<dbReference type="PANTHER" id="PTHR23505:SF79">
    <property type="entry name" value="PROTEIN SPINSTER"/>
    <property type="match status" value="1"/>
</dbReference>
<gene>
    <name evidence="8" type="ORF">ACFPIJ_61235</name>
</gene>
<feature type="transmembrane region" description="Helical" evidence="6">
    <location>
        <begin position="358"/>
        <end position="378"/>
    </location>
</feature>
<dbReference type="InterPro" id="IPR011701">
    <property type="entry name" value="MFS"/>
</dbReference>
<keyword evidence="4 6" id="KW-1133">Transmembrane helix</keyword>
<feature type="transmembrane region" description="Helical" evidence="6">
    <location>
        <begin position="76"/>
        <end position="94"/>
    </location>
</feature>
<dbReference type="InterPro" id="IPR044770">
    <property type="entry name" value="MFS_spinster-like"/>
</dbReference>
<accession>A0ABV9WI03</accession>
<proteinExistence type="predicted"/>
<evidence type="ECO:0000256" key="1">
    <source>
        <dbReference type="ARBA" id="ARBA00004651"/>
    </source>
</evidence>
<feature type="transmembrane region" description="Helical" evidence="6">
    <location>
        <begin position="262"/>
        <end position="282"/>
    </location>
</feature>
<feature type="transmembrane region" description="Helical" evidence="6">
    <location>
        <begin position="106"/>
        <end position="131"/>
    </location>
</feature>
<dbReference type="InterPro" id="IPR036259">
    <property type="entry name" value="MFS_trans_sf"/>
</dbReference>